<feature type="domain" description="tRNA-guanine(15) transglycosylase-like" evidence="4">
    <location>
        <begin position="13"/>
        <end position="371"/>
    </location>
</feature>
<dbReference type="GO" id="GO:0008616">
    <property type="term" value="P:tRNA queuosine(34) biosynthetic process"/>
    <property type="evidence" value="ECO:0007669"/>
    <property type="project" value="TreeGrafter"/>
</dbReference>
<dbReference type="InterPro" id="IPR036511">
    <property type="entry name" value="TGT-like_sf"/>
</dbReference>
<keyword evidence="3" id="KW-0819">tRNA processing</keyword>
<evidence type="ECO:0000313" key="5">
    <source>
        <dbReference type="EMBL" id="KAA6344684.1"/>
    </source>
</evidence>
<dbReference type="AlphaFoldDB" id="A0A5J4SEV8"/>
<dbReference type="Gene3D" id="3.20.20.105">
    <property type="entry name" value="Queuine tRNA-ribosyltransferase-like"/>
    <property type="match status" value="1"/>
</dbReference>
<proteinExistence type="inferred from homology"/>
<dbReference type="PANTHER" id="PTHR46499">
    <property type="entry name" value="QUEUINE TRNA-RIBOSYLTRANSFERASE"/>
    <property type="match status" value="1"/>
</dbReference>
<dbReference type="EC" id="2.4.2.29" evidence="5"/>
<protein>
    <submittedName>
        <fullName evidence="5">Queuine tRNA-ribosyltransferase</fullName>
        <ecNumber evidence="5">2.4.2.29</ecNumber>
    </submittedName>
</protein>
<evidence type="ECO:0000256" key="3">
    <source>
        <dbReference type="ARBA" id="ARBA00022694"/>
    </source>
</evidence>
<dbReference type="GO" id="GO:0005829">
    <property type="term" value="C:cytosol"/>
    <property type="evidence" value="ECO:0007669"/>
    <property type="project" value="TreeGrafter"/>
</dbReference>
<dbReference type="NCBIfam" id="TIGR00449">
    <property type="entry name" value="tgt_general"/>
    <property type="match status" value="1"/>
</dbReference>
<evidence type="ECO:0000256" key="1">
    <source>
        <dbReference type="ARBA" id="ARBA00022676"/>
    </source>
</evidence>
<dbReference type="NCBIfam" id="TIGR00430">
    <property type="entry name" value="Q_tRNA_tgt"/>
    <property type="match status" value="1"/>
</dbReference>
<name>A0A5J4SEV8_9ZZZZ</name>
<evidence type="ECO:0000259" key="4">
    <source>
        <dbReference type="Pfam" id="PF01702"/>
    </source>
</evidence>
<keyword evidence="1 5" id="KW-0328">Glycosyltransferase</keyword>
<dbReference type="InterPro" id="IPR050076">
    <property type="entry name" value="ArchSynthase1/Queuine_TRR"/>
</dbReference>
<dbReference type="EMBL" id="SNRY01000205">
    <property type="protein sequence ID" value="KAA6344684.1"/>
    <property type="molecule type" value="Genomic_DNA"/>
</dbReference>
<organism evidence="5">
    <name type="scientific">termite gut metagenome</name>
    <dbReference type="NCBI Taxonomy" id="433724"/>
    <lineage>
        <taxon>unclassified sequences</taxon>
        <taxon>metagenomes</taxon>
        <taxon>organismal metagenomes</taxon>
    </lineage>
</organism>
<dbReference type="FunFam" id="3.20.20.105:FF:000001">
    <property type="entry name" value="Queuine tRNA-ribosyltransferase"/>
    <property type="match status" value="1"/>
</dbReference>
<dbReference type="InterPro" id="IPR002616">
    <property type="entry name" value="tRNA_ribo_trans-like"/>
</dbReference>
<dbReference type="PANTHER" id="PTHR46499:SF1">
    <property type="entry name" value="QUEUINE TRNA-RIBOSYLTRANSFERASE"/>
    <property type="match status" value="1"/>
</dbReference>
<dbReference type="GO" id="GO:0008479">
    <property type="term" value="F:tRNA-guanosine(34) queuine transglycosylase activity"/>
    <property type="evidence" value="ECO:0007669"/>
    <property type="project" value="InterPro"/>
</dbReference>
<dbReference type="InterPro" id="IPR004803">
    <property type="entry name" value="TGT"/>
</dbReference>
<accession>A0A5J4SEV8</accession>
<comment type="caution">
    <text evidence="5">The sequence shown here is derived from an EMBL/GenBank/DDBJ whole genome shotgun (WGS) entry which is preliminary data.</text>
</comment>
<keyword evidence="2 5" id="KW-0808">Transferase</keyword>
<sequence length="376" mass="42309">MEFELQCTDSKSSARAGIITTDHGRIQTPIFMPVGTVGTVKGVHQTELKEDIRAQIILGNAYHLYLRPGTAVIEKAGGLHKFNGFDRPMLTDSGGFQIFSLSSIRKLKEEGVEFRSHIDGSKHIFTPEKVMDIERAIGADIIMALDECPPGNSDYAYAKKSLELTHRWLDRCMQRFNETEPKYGYSQSLFLIVQGCVYSALRKQAAEFVASKEADGNAIGGLAVGEPVEKMYEMIELVNDILPKNKPRYLMGVGTPVNILEAIERGVDMFDCVMPTRNGRNGMIFTKNGIMNMRNKKWEADFSPIEADGASCVDALYSKAYLRHLFHAHELLAMQIASIHNLAFYLWLVGEARKQIMEGNFSLWKRKTTERISERL</sequence>
<evidence type="ECO:0000256" key="2">
    <source>
        <dbReference type="ARBA" id="ARBA00022679"/>
    </source>
</evidence>
<dbReference type="HAMAP" id="MF_00168">
    <property type="entry name" value="Q_tRNA_Tgt"/>
    <property type="match status" value="1"/>
</dbReference>
<gene>
    <name evidence="5" type="ORF">EZS27_007705</name>
</gene>
<dbReference type="Pfam" id="PF01702">
    <property type="entry name" value="TGT"/>
    <property type="match status" value="1"/>
</dbReference>
<dbReference type="SUPFAM" id="SSF51713">
    <property type="entry name" value="tRNA-guanine transglycosylase"/>
    <property type="match status" value="1"/>
</dbReference>
<reference evidence="5" key="1">
    <citation type="submission" date="2019-03" db="EMBL/GenBank/DDBJ databases">
        <title>Single cell metagenomics reveals metabolic interactions within the superorganism composed of flagellate Streblomastix strix and complex community of Bacteroidetes bacteria on its surface.</title>
        <authorList>
            <person name="Treitli S.C."/>
            <person name="Kolisko M."/>
            <person name="Husnik F."/>
            <person name="Keeling P."/>
            <person name="Hampl V."/>
        </authorList>
    </citation>
    <scope>NUCLEOTIDE SEQUENCE</scope>
    <source>
        <strain evidence="5">STM</strain>
    </source>
</reference>